<dbReference type="Proteomes" id="UP000270487">
    <property type="component" value="Chromosome"/>
</dbReference>
<evidence type="ECO:0000313" key="7">
    <source>
        <dbReference type="EMBL" id="VEI77037.1"/>
    </source>
</evidence>
<keyword evidence="5" id="KW-0676">Redox-active center</keyword>
<keyword evidence="4" id="KW-1015">Disulfide bond</keyword>
<evidence type="ECO:0000256" key="4">
    <source>
        <dbReference type="ARBA" id="ARBA00023157"/>
    </source>
</evidence>
<dbReference type="GO" id="GO:0034599">
    <property type="term" value="P:cellular response to oxidative stress"/>
    <property type="evidence" value="ECO:0007669"/>
    <property type="project" value="TreeGrafter"/>
</dbReference>
<keyword evidence="3 7" id="KW-0560">Oxidoreductase</keyword>
<evidence type="ECO:0000313" key="8">
    <source>
        <dbReference type="Proteomes" id="UP000270487"/>
    </source>
</evidence>
<evidence type="ECO:0000256" key="5">
    <source>
        <dbReference type="ARBA" id="ARBA00023284"/>
    </source>
</evidence>
<dbReference type="GO" id="GO:0006749">
    <property type="term" value="P:glutathione metabolic process"/>
    <property type="evidence" value="ECO:0007669"/>
    <property type="project" value="TreeGrafter"/>
</dbReference>
<evidence type="ECO:0000256" key="3">
    <source>
        <dbReference type="ARBA" id="ARBA00023002"/>
    </source>
</evidence>
<protein>
    <submittedName>
        <fullName evidence="7">Glutathione reductase</fullName>
        <ecNumber evidence="7">1.8.1.7</ecNumber>
    </submittedName>
</protein>
<gene>
    <name evidence="7" type="primary">gor_2</name>
    <name evidence="7" type="ORF">NCTC13193_05622</name>
</gene>
<sequence>MKVYKSSFNAMYSAVTQHSQPCRMKLVSVGEEEKIVSLHGIGFGMDEIRQGFANQCEYVSLTKLNLGK</sequence>
<evidence type="ECO:0000259" key="6">
    <source>
        <dbReference type="Pfam" id="PF02852"/>
    </source>
</evidence>
<dbReference type="InterPro" id="IPR016156">
    <property type="entry name" value="FAD/NAD-linked_Rdtase_dimer_sf"/>
</dbReference>
<dbReference type="GO" id="GO:0005829">
    <property type="term" value="C:cytosol"/>
    <property type="evidence" value="ECO:0007669"/>
    <property type="project" value="TreeGrafter"/>
</dbReference>
<dbReference type="GO" id="GO:0004362">
    <property type="term" value="F:glutathione-disulfide reductase (NADPH) activity"/>
    <property type="evidence" value="ECO:0007669"/>
    <property type="project" value="UniProtKB-EC"/>
</dbReference>
<name>A0A448TAQ3_SERFO</name>
<dbReference type="GO" id="GO:0045454">
    <property type="term" value="P:cell redox homeostasis"/>
    <property type="evidence" value="ECO:0007669"/>
    <property type="project" value="InterPro"/>
</dbReference>
<reference evidence="7 8" key="1">
    <citation type="submission" date="2018-12" db="EMBL/GenBank/DDBJ databases">
        <authorList>
            <consortium name="Pathogen Informatics"/>
        </authorList>
    </citation>
    <scope>NUCLEOTIDE SEQUENCE [LARGE SCALE GENOMIC DNA]</scope>
    <source>
        <strain evidence="7 8">NCTC13193</strain>
    </source>
</reference>
<dbReference type="InterPro" id="IPR046952">
    <property type="entry name" value="GSHR/TRXR-like"/>
</dbReference>
<dbReference type="SUPFAM" id="SSF55424">
    <property type="entry name" value="FAD/NAD-linked reductases, dimerisation (C-terminal) domain"/>
    <property type="match status" value="1"/>
</dbReference>
<dbReference type="AlphaFoldDB" id="A0A448TAQ3"/>
<dbReference type="GO" id="GO:0050660">
    <property type="term" value="F:flavin adenine dinucleotide binding"/>
    <property type="evidence" value="ECO:0007669"/>
    <property type="project" value="InterPro"/>
</dbReference>
<dbReference type="Gene3D" id="3.30.390.30">
    <property type="match status" value="1"/>
</dbReference>
<feature type="domain" description="Pyridine nucleotide-disulphide oxidoreductase dimerisation" evidence="6">
    <location>
        <begin position="2"/>
        <end position="54"/>
    </location>
</feature>
<dbReference type="PANTHER" id="PTHR42737">
    <property type="entry name" value="GLUTATHIONE REDUCTASE"/>
    <property type="match status" value="1"/>
</dbReference>
<dbReference type="InterPro" id="IPR004099">
    <property type="entry name" value="Pyr_nucl-diS_OxRdtase_dimer"/>
</dbReference>
<dbReference type="EC" id="1.8.1.7" evidence="7"/>
<evidence type="ECO:0000256" key="2">
    <source>
        <dbReference type="ARBA" id="ARBA00007532"/>
    </source>
</evidence>
<evidence type="ECO:0000256" key="1">
    <source>
        <dbReference type="ARBA" id="ARBA00001974"/>
    </source>
</evidence>
<comment type="cofactor">
    <cofactor evidence="1">
        <name>FAD</name>
        <dbReference type="ChEBI" id="CHEBI:57692"/>
    </cofactor>
</comment>
<accession>A0A448TAQ3</accession>
<organism evidence="7 8">
    <name type="scientific">Serratia fonticola</name>
    <dbReference type="NCBI Taxonomy" id="47917"/>
    <lineage>
        <taxon>Bacteria</taxon>
        <taxon>Pseudomonadati</taxon>
        <taxon>Pseudomonadota</taxon>
        <taxon>Gammaproteobacteria</taxon>
        <taxon>Enterobacterales</taxon>
        <taxon>Yersiniaceae</taxon>
        <taxon>Serratia</taxon>
    </lineage>
</organism>
<dbReference type="EMBL" id="LR134492">
    <property type="protein sequence ID" value="VEI77037.1"/>
    <property type="molecule type" value="Genomic_DNA"/>
</dbReference>
<proteinExistence type="inferred from homology"/>
<dbReference type="PANTHER" id="PTHR42737:SF2">
    <property type="entry name" value="GLUTATHIONE REDUCTASE"/>
    <property type="match status" value="1"/>
</dbReference>
<comment type="similarity">
    <text evidence="2">Belongs to the class-I pyridine nucleotide-disulfide oxidoreductase family.</text>
</comment>
<dbReference type="Pfam" id="PF02852">
    <property type="entry name" value="Pyr_redox_dim"/>
    <property type="match status" value="1"/>
</dbReference>